<dbReference type="Proteomes" id="UP000184499">
    <property type="component" value="Unassembled WGS sequence"/>
</dbReference>
<dbReference type="PROSITE" id="PS50011">
    <property type="entry name" value="PROTEIN_KINASE_DOM"/>
    <property type="match status" value="1"/>
</dbReference>
<dbReference type="InterPro" id="IPR000719">
    <property type="entry name" value="Prot_kinase_dom"/>
</dbReference>
<dbReference type="GO" id="GO:0050684">
    <property type="term" value="P:regulation of mRNA processing"/>
    <property type="evidence" value="ECO:0007669"/>
    <property type="project" value="TreeGrafter"/>
</dbReference>
<dbReference type="STRING" id="767769.A0A1L9UXT5"/>
<dbReference type="InterPro" id="IPR011009">
    <property type="entry name" value="Kinase-like_dom_sf"/>
</dbReference>
<dbReference type="Gene3D" id="3.30.200.20">
    <property type="entry name" value="Phosphorylase Kinase, domain 1"/>
    <property type="match status" value="1"/>
</dbReference>
<evidence type="ECO:0000256" key="1">
    <source>
        <dbReference type="ARBA" id="ARBA00012513"/>
    </source>
</evidence>
<evidence type="ECO:0000256" key="2">
    <source>
        <dbReference type="ARBA" id="ARBA00022527"/>
    </source>
</evidence>
<gene>
    <name evidence="10" type="ORF">ASPBRDRAFT_38990</name>
</gene>
<dbReference type="SMART" id="SM00220">
    <property type="entry name" value="S_TKc"/>
    <property type="match status" value="1"/>
</dbReference>
<dbReference type="GeneID" id="93576536"/>
<accession>A0A1L9UXT5</accession>
<keyword evidence="4" id="KW-0547">Nucleotide-binding</keyword>
<name>A0A1L9UXT5_ASPBC</name>
<evidence type="ECO:0000256" key="4">
    <source>
        <dbReference type="ARBA" id="ARBA00022741"/>
    </source>
</evidence>
<keyword evidence="3" id="KW-0808">Transferase</keyword>
<dbReference type="OMA" id="LMEDEWV"/>
<dbReference type="GO" id="GO:0005524">
    <property type="term" value="F:ATP binding"/>
    <property type="evidence" value="ECO:0007669"/>
    <property type="project" value="UniProtKB-KW"/>
</dbReference>
<evidence type="ECO:0000256" key="5">
    <source>
        <dbReference type="ARBA" id="ARBA00022777"/>
    </source>
</evidence>
<organism evidence="10 11">
    <name type="scientific">Aspergillus brasiliensis (strain CBS 101740 / IMI 381727 / IBT 21946)</name>
    <dbReference type="NCBI Taxonomy" id="767769"/>
    <lineage>
        <taxon>Eukaryota</taxon>
        <taxon>Fungi</taxon>
        <taxon>Dikarya</taxon>
        <taxon>Ascomycota</taxon>
        <taxon>Pezizomycotina</taxon>
        <taxon>Eurotiomycetes</taxon>
        <taxon>Eurotiomycetidae</taxon>
        <taxon>Eurotiales</taxon>
        <taxon>Aspergillaceae</taxon>
        <taxon>Aspergillus</taxon>
        <taxon>Aspergillus subgen. Circumdati</taxon>
    </lineage>
</organism>
<proteinExistence type="predicted"/>
<keyword evidence="6" id="KW-0067">ATP-binding</keyword>
<reference evidence="11" key="1">
    <citation type="journal article" date="2017" name="Genome Biol.">
        <title>Comparative genomics reveals high biological diversity and specific adaptations in the industrially and medically important fungal genus Aspergillus.</title>
        <authorList>
            <person name="de Vries R.P."/>
            <person name="Riley R."/>
            <person name="Wiebenga A."/>
            <person name="Aguilar-Osorio G."/>
            <person name="Amillis S."/>
            <person name="Uchima C.A."/>
            <person name="Anderluh G."/>
            <person name="Asadollahi M."/>
            <person name="Askin M."/>
            <person name="Barry K."/>
            <person name="Battaglia E."/>
            <person name="Bayram O."/>
            <person name="Benocci T."/>
            <person name="Braus-Stromeyer S.A."/>
            <person name="Caldana C."/>
            <person name="Canovas D."/>
            <person name="Cerqueira G.C."/>
            <person name="Chen F."/>
            <person name="Chen W."/>
            <person name="Choi C."/>
            <person name="Clum A."/>
            <person name="Dos Santos R.A."/>
            <person name="Damasio A.R."/>
            <person name="Diallinas G."/>
            <person name="Emri T."/>
            <person name="Fekete E."/>
            <person name="Flipphi M."/>
            <person name="Freyberg S."/>
            <person name="Gallo A."/>
            <person name="Gournas C."/>
            <person name="Habgood R."/>
            <person name="Hainaut M."/>
            <person name="Harispe M.L."/>
            <person name="Henrissat B."/>
            <person name="Hilden K.S."/>
            <person name="Hope R."/>
            <person name="Hossain A."/>
            <person name="Karabika E."/>
            <person name="Karaffa L."/>
            <person name="Karanyi Z."/>
            <person name="Krasevec N."/>
            <person name="Kuo A."/>
            <person name="Kusch H."/>
            <person name="LaButti K."/>
            <person name="Lagendijk E.L."/>
            <person name="Lapidus A."/>
            <person name="Levasseur A."/>
            <person name="Lindquist E."/>
            <person name="Lipzen A."/>
            <person name="Logrieco A.F."/>
            <person name="MacCabe A."/>
            <person name="Maekelae M.R."/>
            <person name="Malavazi I."/>
            <person name="Melin P."/>
            <person name="Meyer V."/>
            <person name="Mielnichuk N."/>
            <person name="Miskei M."/>
            <person name="Molnar A.P."/>
            <person name="Mule G."/>
            <person name="Ngan C.Y."/>
            <person name="Orejas M."/>
            <person name="Orosz E."/>
            <person name="Ouedraogo J.P."/>
            <person name="Overkamp K.M."/>
            <person name="Park H.-S."/>
            <person name="Perrone G."/>
            <person name="Piumi F."/>
            <person name="Punt P.J."/>
            <person name="Ram A.F."/>
            <person name="Ramon A."/>
            <person name="Rauscher S."/>
            <person name="Record E."/>
            <person name="Riano-Pachon D.M."/>
            <person name="Robert V."/>
            <person name="Roehrig J."/>
            <person name="Ruller R."/>
            <person name="Salamov A."/>
            <person name="Salih N.S."/>
            <person name="Samson R.A."/>
            <person name="Sandor E."/>
            <person name="Sanguinetti M."/>
            <person name="Schuetze T."/>
            <person name="Sepcic K."/>
            <person name="Shelest E."/>
            <person name="Sherlock G."/>
            <person name="Sophianopoulou V."/>
            <person name="Squina F.M."/>
            <person name="Sun H."/>
            <person name="Susca A."/>
            <person name="Todd R.B."/>
            <person name="Tsang A."/>
            <person name="Unkles S.E."/>
            <person name="van de Wiele N."/>
            <person name="van Rossen-Uffink D."/>
            <person name="Oliveira J.V."/>
            <person name="Vesth T.C."/>
            <person name="Visser J."/>
            <person name="Yu J.-H."/>
            <person name="Zhou M."/>
            <person name="Andersen M.R."/>
            <person name="Archer D.B."/>
            <person name="Baker S.E."/>
            <person name="Benoit I."/>
            <person name="Brakhage A.A."/>
            <person name="Braus G.H."/>
            <person name="Fischer R."/>
            <person name="Frisvad J.C."/>
            <person name="Goldman G.H."/>
            <person name="Houbraken J."/>
            <person name="Oakley B."/>
            <person name="Pocsi I."/>
            <person name="Scazzocchio C."/>
            <person name="Seiboth B."/>
            <person name="vanKuyk P.A."/>
            <person name="Wortman J."/>
            <person name="Dyer P.S."/>
            <person name="Grigoriev I.V."/>
        </authorList>
    </citation>
    <scope>NUCLEOTIDE SEQUENCE [LARGE SCALE GENOMIC DNA]</scope>
    <source>
        <strain evidence="11">CBS 101740 / IMI 381727 / IBT 21946</strain>
    </source>
</reference>
<dbReference type="Gene3D" id="1.10.510.10">
    <property type="entry name" value="Transferase(Phosphotransferase) domain 1"/>
    <property type="match status" value="1"/>
</dbReference>
<evidence type="ECO:0000256" key="7">
    <source>
        <dbReference type="ARBA" id="ARBA00047899"/>
    </source>
</evidence>
<evidence type="ECO:0000256" key="3">
    <source>
        <dbReference type="ARBA" id="ARBA00022679"/>
    </source>
</evidence>
<protein>
    <recommendedName>
        <fullName evidence="1">non-specific serine/threonine protein kinase</fullName>
        <ecNumber evidence="1">2.7.11.1</ecNumber>
    </recommendedName>
</protein>
<keyword evidence="5" id="KW-0418">Kinase</keyword>
<comment type="catalytic activity">
    <reaction evidence="7">
        <text>L-threonyl-[protein] + ATP = O-phospho-L-threonyl-[protein] + ADP + H(+)</text>
        <dbReference type="Rhea" id="RHEA:46608"/>
        <dbReference type="Rhea" id="RHEA-COMP:11060"/>
        <dbReference type="Rhea" id="RHEA-COMP:11605"/>
        <dbReference type="ChEBI" id="CHEBI:15378"/>
        <dbReference type="ChEBI" id="CHEBI:30013"/>
        <dbReference type="ChEBI" id="CHEBI:30616"/>
        <dbReference type="ChEBI" id="CHEBI:61977"/>
        <dbReference type="ChEBI" id="CHEBI:456216"/>
        <dbReference type="EC" id="2.7.11.1"/>
    </reaction>
</comment>
<dbReference type="Pfam" id="PF00069">
    <property type="entry name" value="Pkinase"/>
    <property type="match status" value="1"/>
</dbReference>
<keyword evidence="2" id="KW-0723">Serine/threonine-protein kinase</keyword>
<dbReference type="EC" id="2.7.11.1" evidence="1"/>
<dbReference type="SUPFAM" id="SSF56112">
    <property type="entry name" value="Protein kinase-like (PK-like)"/>
    <property type="match status" value="1"/>
</dbReference>
<dbReference type="AlphaFoldDB" id="A0A1L9UXT5"/>
<evidence type="ECO:0000313" key="11">
    <source>
        <dbReference type="Proteomes" id="UP000184499"/>
    </source>
</evidence>
<dbReference type="PANTHER" id="PTHR47634">
    <property type="entry name" value="PROTEIN KINASE DOMAIN-CONTAINING PROTEIN-RELATED"/>
    <property type="match status" value="1"/>
</dbReference>
<keyword evidence="11" id="KW-1185">Reference proteome</keyword>
<evidence type="ECO:0000256" key="6">
    <source>
        <dbReference type="ARBA" id="ARBA00022840"/>
    </source>
</evidence>
<dbReference type="GO" id="GO:0000245">
    <property type="term" value="P:spliceosomal complex assembly"/>
    <property type="evidence" value="ECO:0007669"/>
    <property type="project" value="TreeGrafter"/>
</dbReference>
<dbReference type="VEuPathDB" id="FungiDB:ASPBRDRAFT_38990"/>
<sequence>MTMRIAMRLCSLSIRSIRHPKPSRWPITSPFFHPCQHRRTSSLPSPSLSPPRTFLTTGYELLNHIPKLEEECLPDYRAERYYPVHIGEVFNSRYQVITKLGFGSSSTVWLWRDLQNNNNYLTLKVHVRSKQSTHLPEIRISKHLQALHAKAKQKHIGEKYTRLVRDSFEIPGPHGIHPCILYQPSGMDICDYIQCLEGNALPEDLLRVTIRFILIALDYLHLANVIHTDIQPANILLGIDEDESILNDLEEEELIEPAPRKHLPDRTIYATRGMPFTTGEPMLADLGEARLLLPTDTETDTATARQTGPIMPGLYRAPEVMLNMEWDYKVDIWALGQTTWTLLQSKHLFTSTSTSTTSTTDLHTHDDYARRFAEMIALLGPPPVELLKRSEESWKFGDRDGNWKGHVEIPEEESLESWEMRLKGYRKRLFLRFLRKTLCWNPEKRPSARELLMEDEWVRGEDY</sequence>
<dbReference type="GO" id="GO:0004674">
    <property type="term" value="F:protein serine/threonine kinase activity"/>
    <property type="evidence" value="ECO:0007669"/>
    <property type="project" value="UniProtKB-KW"/>
</dbReference>
<evidence type="ECO:0000259" key="9">
    <source>
        <dbReference type="PROSITE" id="PS50011"/>
    </source>
</evidence>
<dbReference type="EMBL" id="KV878680">
    <property type="protein sequence ID" value="OJJ76514.1"/>
    <property type="molecule type" value="Genomic_DNA"/>
</dbReference>
<evidence type="ECO:0000256" key="8">
    <source>
        <dbReference type="ARBA" id="ARBA00048679"/>
    </source>
</evidence>
<dbReference type="PANTHER" id="PTHR47634:SF9">
    <property type="entry name" value="PROTEIN KINASE DOMAIN-CONTAINING PROTEIN-RELATED"/>
    <property type="match status" value="1"/>
</dbReference>
<dbReference type="OrthoDB" id="5979581at2759"/>
<dbReference type="RefSeq" id="XP_067483761.1">
    <property type="nucleotide sequence ID" value="XM_067624048.1"/>
</dbReference>
<feature type="domain" description="Protein kinase" evidence="9">
    <location>
        <begin position="94"/>
        <end position="458"/>
    </location>
</feature>
<dbReference type="InterPro" id="IPR051334">
    <property type="entry name" value="SRPK"/>
</dbReference>
<comment type="catalytic activity">
    <reaction evidence="8">
        <text>L-seryl-[protein] + ATP = O-phospho-L-seryl-[protein] + ADP + H(+)</text>
        <dbReference type="Rhea" id="RHEA:17989"/>
        <dbReference type="Rhea" id="RHEA-COMP:9863"/>
        <dbReference type="Rhea" id="RHEA-COMP:11604"/>
        <dbReference type="ChEBI" id="CHEBI:15378"/>
        <dbReference type="ChEBI" id="CHEBI:29999"/>
        <dbReference type="ChEBI" id="CHEBI:30616"/>
        <dbReference type="ChEBI" id="CHEBI:83421"/>
        <dbReference type="ChEBI" id="CHEBI:456216"/>
        <dbReference type="EC" id="2.7.11.1"/>
    </reaction>
</comment>
<evidence type="ECO:0000313" key="10">
    <source>
        <dbReference type="EMBL" id="OJJ76514.1"/>
    </source>
</evidence>